<name>A0ABN8LIC2_9CNID</name>
<sequence length="252" mass="28129">MEKTYFNVVAIVFIGVFSSIYSQDICPSGPLMFASVGDNVTLCWQITAKINELEKYLRLFTVLALIRPGQVQMQKVASANQNGTFVRTYESYHLGLYKDRVTVDADLQAGKLFLRITNYTNQMENVYCVLYEMTIINDVRSCFANAVILRTKVAGPDLPTGSYVNSTASAMNSTETPQSTEGETEIRTGEDYRTELIIVSTVLGVFLVAVVCFVVWNKRREVARESSIQQKKTIDFTAGPTSNPPLKNNNLV</sequence>
<organism evidence="2 3">
    <name type="scientific">Porites evermanni</name>
    <dbReference type="NCBI Taxonomy" id="104178"/>
    <lineage>
        <taxon>Eukaryota</taxon>
        <taxon>Metazoa</taxon>
        <taxon>Cnidaria</taxon>
        <taxon>Anthozoa</taxon>
        <taxon>Hexacorallia</taxon>
        <taxon>Scleractinia</taxon>
        <taxon>Fungiina</taxon>
        <taxon>Poritidae</taxon>
        <taxon>Porites</taxon>
    </lineage>
</organism>
<keyword evidence="1" id="KW-0812">Transmembrane</keyword>
<proteinExistence type="predicted"/>
<evidence type="ECO:0000313" key="2">
    <source>
        <dbReference type="EMBL" id="CAH3016847.1"/>
    </source>
</evidence>
<keyword evidence="1" id="KW-0472">Membrane</keyword>
<evidence type="ECO:0000256" key="1">
    <source>
        <dbReference type="SAM" id="Phobius"/>
    </source>
</evidence>
<keyword evidence="3" id="KW-1185">Reference proteome</keyword>
<gene>
    <name evidence="2" type="ORF">PEVE_00033128</name>
</gene>
<reference evidence="2 3" key="1">
    <citation type="submission" date="2022-05" db="EMBL/GenBank/DDBJ databases">
        <authorList>
            <consortium name="Genoscope - CEA"/>
            <person name="William W."/>
        </authorList>
    </citation>
    <scope>NUCLEOTIDE SEQUENCE [LARGE SCALE GENOMIC DNA]</scope>
</reference>
<dbReference type="EMBL" id="CALNXI010000049">
    <property type="protein sequence ID" value="CAH3016847.1"/>
    <property type="molecule type" value="Genomic_DNA"/>
</dbReference>
<dbReference type="Proteomes" id="UP001159427">
    <property type="component" value="Unassembled WGS sequence"/>
</dbReference>
<feature type="transmembrane region" description="Helical" evidence="1">
    <location>
        <begin position="196"/>
        <end position="216"/>
    </location>
</feature>
<comment type="caution">
    <text evidence="2">The sequence shown here is derived from an EMBL/GenBank/DDBJ whole genome shotgun (WGS) entry which is preliminary data.</text>
</comment>
<protein>
    <submittedName>
        <fullName evidence="2">Uncharacterized protein</fullName>
    </submittedName>
</protein>
<keyword evidence="1" id="KW-1133">Transmembrane helix</keyword>
<accession>A0ABN8LIC2</accession>
<evidence type="ECO:0000313" key="3">
    <source>
        <dbReference type="Proteomes" id="UP001159427"/>
    </source>
</evidence>